<dbReference type="GO" id="GO:0000209">
    <property type="term" value="P:protein polyubiquitination"/>
    <property type="evidence" value="ECO:0007669"/>
    <property type="project" value="TreeGrafter"/>
</dbReference>
<dbReference type="GO" id="GO:0043161">
    <property type="term" value="P:proteasome-mediated ubiquitin-dependent protein catabolic process"/>
    <property type="evidence" value="ECO:0007669"/>
    <property type="project" value="TreeGrafter"/>
</dbReference>
<dbReference type="Gene3D" id="2.120.10.30">
    <property type="entry name" value="TolB, C-terminal domain"/>
    <property type="match status" value="2"/>
</dbReference>
<evidence type="ECO:0000313" key="2">
    <source>
        <dbReference type="EMBL" id="GAG04817.1"/>
    </source>
</evidence>
<feature type="non-terminal residue" evidence="2">
    <location>
        <position position="267"/>
    </location>
</feature>
<dbReference type="PANTHER" id="PTHR24104">
    <property type="entry name" value="E3 UBIQUITIN-PROTEIN LIGASE NHLRC1-RELATED"/>
    <property type="match status" value="1"/>
</dbReference>
<gene>
    <name evidence="2" type="ORF">S01H1_40284</name>
</gene>
<name>X0V043_9ZZZZ</name>
<dbReference type="AlphaFoldDB" id="X0V043"/>
<protein>
    <recommendedName>
        <fullName evidence="3">SMP-30/Gluconolactonase/LRE-like region domain-containing protein</fullName>
    </recommendedName>
</protein>
<dbReference type="InterPro" id="IPR050952">
    <property type="entry name" value="TRIM-NHL_E3_ligases"/>
</dbReference>
<organism evidence="2">
    <name type="scientific">marine sediment metagenome</name>
    <dbReference type="NCBI Taxonomy" id="412755"/>
    <lineage>
        <taxon>unclassified sequences</taxon>
        <taxon>metagenomes</taxon>
        <taxon>ecological metagenomes</taxon>
    </lineage>
</organism>
<proteinExistence type="predicted"/>
<dbReference type="SUPFAM" id="SSF101898">
    <property type="entry name" value="NHL repeat"/>
    <property type="match status" value="1"/>
</dbReference>
<dbReference type="PROSITE" id="PS51125">
    <property type="entry name" value="NHL"/>
    <property type="match status" value="1"/>
</dbReference>
<comment type="caution">
    <text evidence="2">The sequence shown here is derived from an EMBL/GenBank/DDBJ whole genome shotgun (WGS) entry which is preliminary data.</text>
</comment>
<dbReference type="GO" id="GO:0061630">
    <property type="term" value="F:ubiquitin protein ligase activity"/>
    <property type="evidence" value="ECO:0007669"/>
    <property type="project" value="TreeGrafter"/>
</dbReference>
<reference evidence="2" key="1">
    <citation type="journal article" date="2014" name="Front. Microbiol.">
        <title>High frequency of phylogenetically diverse reductive dehalogenase-homologous genes in deep subseafloor sedimentary metagenomes.</title>
        <authorList>
            <person name="Kawai M."/>
            <person name="Futagami T."/>
            <person name="Toyoda A."/>
            <person name="Takaki Y."/>
            <person name="Nishi S."/>
            <person name="Hori S."/>
            <person name="Arai W."/>
            <person name="Tsubouchi T."/>
            <person name="Morono Y."/>
            <person name="Uchiyama I."/>
            <person name="Ito T."/>
            <person name="Fujiyama A."/>
            <person name="Inagaki F."/>
            <person name="Takami H."/>
        </authorList>
    </citation>
    <scope>NUCLEOTIDE SEQUENCE</scope>
    <source>
        <strain evidence="2">Expedition CK06-06</strain>
    </source>
</reference>
<keyword evidence="1" id="KW-0677">Repeat</keyword>
<dbReference type="InterPro" id="IPR011042">
    <property type="entry name" value="6-blade_b-propeller_TolB-like"/>
</dbReference>
<dbReference type="PANTHER" id="PTHR24104:SF25">
    <property type="entry name" value="PROTEIN LIN-41"/>
    <property type="match status" value="1"/>
</dbReference>
<evidence type="ECO:0008006" key="3">
    <source>
        <dbReference type="Google" id="ProtNLM"/>
    </source>
</evidence>
<dbReference type="InterPro" id="IPR001258">
    <property type="entry name" value="NHL_repeat"/>
</dbReference>
<accession>X0V043</accession>
<sequence length="267" mass="28365">GNSIANISYPTPASIPQGVASHGDKTYIVDAFTGNLSVYQNLVLINSSLISATLGVTVDQDGKIYVTRGSYIDVYSPDLILLDTITQSLQIEDIAVSPDGRIFATNYLNGNVTVFSPDYEIIGGIGQLGIGVGDFDYPMGIAVNLQGYIFVADHDLSRVQIYSPDLLLVGSITGILFPHGLEVDNTGRLYVTSTTGSTNNVTVWETSDLGDNEGPSITEVQINPSSPISDEDVVVSAMITDLTGIDYANLTYSYIGGNTTSLIMTSV</sequence>
<feature type="non-terminal residue" evidence="2">
    <location>
        <position position="1"/>
    </location>
</feature>
<evidence type="ECO:0000256" key="1">
    <source>
        <dbReference type="ARBA" id="ARBA00022737"/>
    </source>
</evidence>
<dbReference type="EMBL" id="BARS01025497">
    <property type="protein sequence ID" value="GAG04817.1"/>
    <property type="molecule type" value="Genomic_DNA"/>
</dbReference>
<dbReference type="GO" id="GO:0008270">
    <property type="term" value="F:zinc ion binding"/>
    <property type="evidence" value="ECO:0007669"/>
    <property type="project" value="UniProtKB-KW"/>
</dbReference>